<proteinExistence type="predicted"/>
<feature type="transmembrane region" description="Helical" evidence="1">
    <location>
        <begin position="93"/>
        <end position="113"/>
    </location>
</feature>
<reference evidence="2" key="1">
    <citation type="submission" date="2015-07" db="EMBL/GenBank/DDBJ databases">
        <title>MeaNS - Measles Nucleotide Surveillance Program.</title>
        <authorList>
            <person name="Tran T."/>
            <person name="Druce J."/>
        </authorList>
    </citation>
    <scope>NUCLEOTIDE SEQUENCE</scope>
    <source>
        <strain evidence="2">UCB-OBI-ISO-001</strain>
        <tissue evidence="2">Gonad</tissue>
    </source>
</reference>
<name>A0A0L8I7G6_OCTBM</name>
<organism evidence="2">
    <name type="scientific">Octopus bimaculoides</name>
    <name type="common">California two-spotted octopus</name>
    <dbReference type="NCBI Taxonomy" id="37653"/>
    <lineage>
        <taxon>Eukaryota</taxon>
        <taxon>Metazoa</taxon>
        <taxon>Spiralia</taxon>
        <taxon>Lophotrochozoa</taxon>
        <taxon>Mollusca</taxon>
        <taxon>Cephalopoda</taxon>
        <taxon>Coleoidea</taxon>
        <taxon>Octopodiformes</taxon>
        <taxon>Octopoda</taxon>
        <taxon>Incirrata</taxon>
        <taxon>Octopodidae</taxon>
        <taxon>Octopus</taxon>
    </lineage>
</organism>
<keyword evidence="1" id="KW-0812">Transmembrane</keyword>
<keyword evidence="1" id="KW-0472">Membrane</keyword>
<feature type="transmembrane region" description="Helical" evidence="1">
    <location>
        <begin position="58"/>
        <end position="81"/>
    </location>
</feature>
<feature type="transmembrane region" description="Helical" evidence="1">
    <location>
        <begin position="31"/>
        <end position="52"/>
    </location>
</feature>
<keyword evidence="1" id="KW-1133">Transmembrane helix</keyword>
<accession>A0A0L8I7G6</accession>
<sequence>MHAHTPNTAYCYFLGSFKFFRPAFNTSMSSMIFLFHKFLLFGFFDIFLLNSYPPHQPLLHAAFAVFFLAHNSRFFMYLYILSIQSVLFYKGRMLALFLSNLCSSPTFIFQVLLSYNIEPHLKASANFFFKHKEKPFITRKDNSSLKFSRTHSYSAL</sequence>
<protein>
    <submittedName>
        <fullName evidence="2">Uncharacterized protein</fullName>
    </submittedName>
</protein>
<dbReference type="EMBL" id="KQ416311">
    <property type="protein sequence ID" value="KOF97433.1"/>
    <property type="molecule type" value="Genomic_DNA"/>
</dbReference>
<evidence type="ECO:0000313" key="2">
    <source>
        <dbReference type="EMBL" id="KOF97433.1"/>
    </source>
</evidence>
<dbReference type="AlphaFoldDB" id="A0A0L8I7G6"/>
<gene>
    <name evidence="2" type="ORF">OCBIM_22029502mg</name>
</gene>
<evidence type="ECO:0000256" key="1">
    <source>
        <dbReference type="SAM" id="Phobius"/>
    </source>
</evidence>